<evidence type="ECO:0000313" key="1">
    <source>
        <dbReference type="EMBL" id="CUS07634.1"/>
    </source>
</evidence>
<gene>
    <name evidence="1" type="ORF">GSTUAT00008292001</name>
</gene>
<organism evidence="1 2">
    <name type="scientific">Tuber aestivum</name>
    <name type="common">summer truffle</name>
    <dbReference type="NCBI Taxonomy" id="59557"/>
    <lineage>
        <taxon>Eukaryota</taxon>
        <taxon>Fungi</taxon>
        <taxon>Dikarya</taxon>
        <taxon>Ascomycota</taxon>
        <taxon>Pezizomycotina</taxon>
        <taxon>Pezizomycetes</taxon>
        <taxon>Pezizales</taxon>
        <taxon>Tuberaceae</taxon>
        <taxon>Tuber</taxon>
    </lineage>
</organism>
<dbReference type="Proteomes" id="UP001412239">
    <property type="component" value="Unassembled WGS sequence"/>
</dbReference>
<reference evidence="1" key="1">
    <citation type="submission" date="2015-10" db="EMBL/GenBank/DDBJ databases">
        <authorList>
            <person name="Regsiter A."/>
            <person name="william w."/>
        </authorList>
    </citation>
    <scope>NUCLEOTIDE SEQUENCE</scope>
    <source>
        <strain evidence="1">Montdore</strain>
    </source>
</reference>
<proteinExistence type="predicted"/>
<sequence length="117" mass="12958">MQPQFLSNEQRVRMVAEGLKGTGRRLVVIWRGAAYTRPAGALKDPIDMTKIPFPPTLQGKGVLLDDHLRNTSAARLHCPCWYKGCPPCGSPAKLDPALWQAATMVRGSTHYPNRHNP</sequence>
<accession>A0A292PKI0</accession>
<dbReference type="InterPro" id="IPR029035">
    <property type="entry name" value="DHS-like_NAD/FAD-binding_dom"/>
</dbReference>
<evidence type="ECO:0000313" key="2">
    <source>
        <dbReference type="Proteomes" id="UP001412239"/>
    </source>
</evidence>
<dbReference type="SUPFAM" id="SSF52467">
    <property type="entry name" value="DHS-like NAD/FAD-binding domain"/>
    <property type="match status" value="1"/>
</dbReference>
<keyword evidence="2" id="KW-1185">Reference proteome</keyword>
<protein>
    <submittedName>
        <fullName evidence="1">Uncharacterized protein</fullName>
    </submittedName>
</protein>
<name>A0A292PKI0_9PEZI</name>
<dbReference type="EMBL" id="LN891188">
    <property type="protein sequence ID" value="CUS07634.1"/>
    <property type="molecule type" value="Genomic_DNA"/>
</dbReference>
<dbReference type="AlphaFoldDB" id="A0A292PKI0"/>